<evidence type="ECO:0000313" key="3">
    <source>
        <dbReference type="Proteomes" id="UP001147747"/>
    </source>
</evidence>
<reference evidence="2" key="2">
    <citation type="journal article" date="2023" name="IMA Fungus">
        <title>Comparative genomic study of the Penicillium genus elucidates a diverse pangenome and 15 lateral gene transfer events.</title>
        <authorList>
            <person name="Petersen C."/>
            <person name="Sorensen T."/>
            <person name="Nielsen M.R."/>
            <person name="Sondergaard T.E."/>
            <person name="Sorensen J.L."/>
            <person name="Fitzpatrick D.A."/>
            <person name="Frisvad J.C."/>
            <person name="Nielsen K.L."/>
        </authorList>
    </citation>
    <scope>NUCLEOTIDE SEQUENCE</scope>
    <source>
        <strain evidence="2">IBT 29677</strain>
    </source>
</reference>
<dbReference type="GO" id="GO:0032991">
    <property type="term" value="C:protein-containing complex"/>
    <property type="evidence" value="ECO:0007669"/>
    <property type="project" value="TreeGrafter"/>
</dbReference>
<reference evidence="2" key="1">
    <citation type="submission" date="2022-12" db="EMBL/GenBank/DDBJ databases">
        <authorList>
            <person name="Petersen C."/>
        </authorList>
    </citation>
    <scope>NUCLEOTIDE SEQUENCE</scope>
    <source>
        <strain evidence="2">IBT 29677</strain>
    </source>
</reference>
<organism evidence="2 3">
    <name type="scientific">Penicillium cosmopolitanum</name>
    <dbReference type="NCBI Taxonomy" id="1131564"/>
    <lineage>
        <taxon>Eukaryota</taxon>
        <taxon>Fungi</taxon>
        <taxon>Dikarya</taxon>
        <taxon>Ascomycota</taxon>
        <taxon>Pezizomycotina</taxon>
        <taxon>Eurotiomycetes</taxon>
        <taxon>Eurotiomycetidae</taxon>
        <taxon>Eurotiales</taxon>
        <taxon>Aspergillaceae</taxon>
        <taxon>Penicillium</taxon>
    </lineage>
</organism>
<dbReference type="SUPFAM" id="SSF53335">
    <property type="entry name" value="S-adenosyl-L-methionine-dependent methyltransferases"/>
    <property type="match status" value="1"/>
</dbReference>
<evidence type="ECO:0000256" key="1">
    <source>
        <dbReference type="SAM" id="MobiDB-lite"/>
    </source>
</evidence>
<evidence type="ECO:0008006" key="4">
    <source>
        <dbReference type="Google" id="ProtNLM"/>
    </source>
</evidence>
<feature type="region of interest" description="Disordered" evidence="1">
    <location>
        <begin position="151"/>
        <end position="183"/>
    </location>
</feature>
<feature type="compositionally biased region" description="Polar residues" evidence="1">
    <location>
        <begin position="151"/>
        <end position="160"/>
    </location>
</feature>
<proteinExistence type="predicted"/>
<dbReference type="Proteomes" id="UP001147747">
    <property type="component" value="Unassembled WGS sequence"/>
</dbReference>
<gene>
    <name evidence="2" type="ORF">N7509_001885</name>
</gene>
<dbReference type="RefSeq" id="XP_056492317.1">
    <property type="nucleotide sequence ID" value="XM_056626522.1"/>
</dbReference>
<dbReference type="GO" id="GO:0008757">
    <property type="term" value="F:S-adenosylmethionine-dependent methyltransferase activity"/>
    <property type="evidence" value="ECO:0007669"/>
    <property type="project" value="UniProtKB-ARBA"/>
</dbReference>
<feature type="compositionally biased region" description="Basic residues" evidence="1">
    <location>
        <begin position="161"/>
        <end position="175"/>
    </location>
</feature>
<name>A0A9W9W7U3_9EURO</name>
<dbReference type="GeneID" id="81365502"/>
<protein>
    <recommendedName>
        <fullName evidence="4">Diaminohydroxyphosphoribosylamino-pyrimidine deaminase</fullName>
    </recommendedName>
</protein>
<accession>A0A9W9W7U3</accession>
<dbReference type="InterPro" id="IPR029063">
    <property type="entry name" value="SAM-dependent_MTases_sf"/>
</dbReference>
<sequence>MNSRLKELLANGEEVTDAEEEAFLLFSQDIPPGNLGFLEPRAPTVDVTIRGAEYTVHQSPTLLSSSRAGGTTGAVLWKITPFFADWISSPSNPLWTHSFLSSDSVVAELGCGISALVALALAPSVDHYLATDQEYVRRLFRTNLEENASVNSSTTFSTKQKGTKSRGAKPAKKHSSSANNEPRNVTFTTLDWELDQPELLKGCIGTESGGQEAEDGTEEDKGFDLILSCDCIYNDALVTPFVRTCAEICRLRPVYEPSDESESSPPTRQPTICIVAQQQRAPDVFEAWLRETLREFRVWRLSDDVLVGGLKNGSGYLVHLLLAREKH</sequence>
<evidence type="ECO:0000313" key="2">
    <source>
        <dbReference type="EMBL" id="KAJ5408002.1"/>
    </source>
</evidence>
<dbReference type="GO" id="GO:0005829">
    <property type="term" value="C:cytosol"/>
    <property type="evidence" value="ECO:0007669"/>
    <property type="project" value="TreeGrafter"/>
</dbReference>
<dbReference type="OrthoDB" id="2529286at2759"/>
<keyword evidence="3" id="KW-1185">Reference proteome</keyword>
<dbReference type="PANTHER" id="PTHR14614:SF109">
    <property type="entry name" value="RIBOSOMAL LYSINE N-METHYLTRANSFERASE 5"/>
    <property type="match status" value="1"/>
</dbReference>
<dbReference type="PANTHER" id="PTHR14614">
    <property type="entry name" value="HEPATOCELLULAR CARCINOMA-ASSOCIATED ANTIGEN"/>
    <property type="match status" value="1"/>
</dbReference>
<dbReference type="InterPro" id="IPR019410">
    <property type="entry name" value="Methyltransf_16"/>
</dbReference>
<comment type="caution">
    <text evidence="2">The sequence shown here is derived from an EMBL/GenBank/DDBJ whole genome shotgun (WGS) entry which is preliminary data.</text>
</comment>
<dbReference type="AlphaFoldDB" id="A0A9W9W7U3"/>
<dbReference type="EMBL" id="JAPZBU010000004">
    <property type="protein sequence ID" value="KAJ5408002.1"/>
    <property type="molecule type" value="Genomic_DNA"/>
</dbReference>
<dbReference type="Gene3D" id="3.40.50.150">
    <property type="entry name" value="Vaccinia Virus protein VP39"/>
    <property type="match status" value="1"/>
</dbReference>